<dbReference type="PROSITE" id="PS50075">
    <property type="entry name" value="CARRIER"/>
    <property type="match status" value="1"/>
</dbReference>
<organism evidence="2 3">
    <name type="scientific">Bacillus zhangzhouensis</name>
    <dbReference type="NCBI Taxonomy" id="1178540"/>
    <lineage>
        <taxon>Bacteria</taxon>
        <taxon>Bacillati</taxon>
        <taxon>Bacillota</taxon>
        <taxon>Bacilli</taxon>
        <taxon>Bacillales</taxon>
        <taxon>Bacillaceae</taxon>
        <taxon>Bacillus</taxon>
    </lineage>
</organism>
<dbReference type="InterPro" id="IPR036736">
    <property type="entry name" value="ACP-like_sf"/>
</dbReference>
<feature type="domain" description="Carrier" evidence="1">
    <location>
        <begin position="26"/>
        <end position="73"/>
    </location>
</feature>
<evidence type="ECO:0000313" key="3">
    <source>
        <dbReference type="Proteomes" id="UP000028091"/>
    </source>
</evidence>
<dbReference type="GO" id="GO:0043041">
    <property type="term" value="P:amino acid activation for nonribosomal peptide biosynthetic process"/>
    <property type="evidence" value="ECO:0007669"/>
    <property type="project" value="TreeGrafter"/>
</dbReference>
<dbReference type="SUPFAM" id="SSF47336">
    <property type="entry name" value="ACP-like"/>
    <property type="match status" value="1"/>
</dbReference>
<sequence>MTANGKVDLKALPAPDMEANQTAYEAPRDEIEALLCGIWEDVLGVSQVGIHDHFFFLGGDSIKGIQMVKGKSC</sequence>
<dbReference type="Gene3D" id="1.10.1200.10">
    <property type="entry name" value="ACP-like"/>
    <property type="match status" value="1"/>
</dbReference>
<keyword evidence="3" id="KW-1185">Reference proteome</keyword>
<dbReference type="GO" id="GO:0044550">
    <property type="term" value="P:secondary metabolite biosynthetic process"/>
    <property type="evidence" value="ECO:0007669"/>
    <property type="project" value="TreeGrafter"/>
</dbReference>
<reference evidence="2 3" key="1">
    <citation type="submission" date="2012-09" db="EMBL/GenBank/DDBJ databases">
        <title>Genome Sequence of Bacillus sp. DW5-4.</title>
        <authorList>
            <person name="Lai Q."/>
            <person name="Liu Y."/>
            <person name="Shao Z."/>
        </authorList>
    </citation>
    <scope>NUCLEOTIDE SEQUENCE [LARGE SCALE GENOMIC DNA]</scope>
    <source>
        <strain evidence="2 3">DW5-4</strain>
    </source>
</reference>
<dbReference type="eggNOG" id="COG1020">
    <property type="taxonomic scope" value="Bacteria"/>
</dbReference>
<dbReference type="EMBL" id="JOTP01000026">
    <property type="protein sequence ID" value="KEP25297.1"/>
    <property type="molecule type" value="Genomic_DNA"/>
</dbReference>
<dbReference type="PANTHER" id="PTHR45527">
    <property type="entry name" value="NONRIBOSOMAL PEPTIDE SYNTHETASE"/>
    <property type="match status" value="1"/>
</dbReference>
<dbReference type="Pfam" id="PF00550">
    <property type="entry name" value="PP-binding"/>
    <property type="match status" value="1"/>
</dbReference>
<evidence type="ECO:0000313" key="2">
    <source>
        <dbReference type="EMBL" id="KEP25297.1"/>
    </source>
</evidence>
<gene>
    <name evidence="2" type="ORF">BA70_09605</name>
</gene>
<dbReference type="Proteomes" id="UP000028091">
    <property type="component" value="Unassembled WGS sequence"/>
</dbReference>
<dbReference type="GO" id="GO:0005829">
    <property type="term" value="C:cytosol"/>
    <property type="evidence" value="ECO:0007669"/>
    <property type="project" value="TreeGrafter"/>
</dbReference>
<accession>A0A081L7S1</accession>
<evidence type="ECO:0000259" key="1">
    <source>
        <dbReference type="PROSITE" id="PS50075"/>
    </source>
</evidence>
<proteinExistence type="predicted"/>
<protein>
    <recommendedName>
        <fullName evidence="1">Carrier domain-containing protein</fullName>
    </recommendedName>
</protein>
<name>A0A081L7S1_9BACI</name>
<dbReference type="PANTHER" id="PTHR45527:SF1">
    <property type="entry name" value="FATTY ACID SYNTHASE"/>
    <property type="match status" value="1"/>
</dbReference>
<comment type="caution">
    <text evidence="2">The sequence shown here is derived from an EMBL/GenBank/DDBJ whole genome shotgun (WGS) entry which is preliminary data.</text>
</comment>
<dbReference type="GO" id="GO:0031177">
    <property type="term" value="F:phosphopantetheine binding"/>
    <property type="evidence" value="ECO:0007669"/>
    <property type="project" value="TreeGrafter"/>
</dbReference>
<dbReference type="AlphaFoldDB" id="A0A081L7S1"/>
<dbReference type="InterPro" id="IPR009081">
    <property type="entry name" value="PP-bd_ACP"/>
</dbReference>